<name>A0A0L0FRV8_9EUKA</name>
<evidence type="ECO:0000313" key="1">
    <source>
        <dbReference type="EMBL" id="KNC79557.1"/>
    </source>
</evidence>
<dbReference type="EMBL" id="KQ242283">
    <property type="protein sequence ID" value="KNC79557.1"/>
    <property type="molecule type" value="Genomic_DNA"/>
</dbReference>
<organism evidence="1 2">
    <name type="scientific">Sphaeroforma arctica JP610</name>
    <dbReference type="NCBI Taxonomy" id="667725"/>
    <lineage>
        <taxon>Eukaryota</taxon>
        <taxon>Ichthyosporea</taxon>
        <taxon>Ichthyophonida</taxon>
        <taxon>Sphaeroforma</taxon>
    </lineage>
</organism>
<protein>
    <submittedName>
        <fullName evidence="1">Uncharacterized protein</fullName>
    </submittedName>
</protein>
<proteinExistence type="predicted"/>
<dbReference type="AlphaFoldDB" id="A0A0L0FRV8"/>
<gene>
    <name evidence="1" type="ORF">SARC_08056</name>
</gene>
<evidence type="ECO:0000313" key="2">
    <source>
        <dbReference type="Proteomes" id="UP000054560"/>
    </source>
</evidence>
<dbReference type="RefSeq" id="XP_014153459.1">
    <property type="nucleotide sequence ID" value="XM_014297984.1"/>
</dbReference>
<accession>A0A0L0FRV8</accession>
<dbReference type="OrthoDB" id="61110at2759"/>
<dbReference type="Proteomes" id="UP000054560">
    <property type="component" value="Unassembled WGS sequence"/>
</dbReference>
<keyword evidence="2" id="KW-1185">Reference proteome</keyword>
<reference evidence="1 2" key="1">
    <citation type="submission" date="2011-02" db="EMBL/GenBank/DDBJ databases">
        <title>The Genome Sequence of Sphaeroforma arctica JP610.</title>
        <authorList>
            <consortium name="The Broad Institute Genome Sequencing Platform"/>
            <person name="Russ C."/>
            <person name="Cuomo C."/>
            <person name="Young S.K."/>
            <person name="Zeng Q."/>
            <person name="Gargeya S."/>
            <person name="Alvarado L."/>
            <person name="Berlin A."/>
            <person name="Chapman S.B."/>
            <person name="Chen Z."/>
            <person name="Freedman E."/>
            <person name="Gellesch M."/>
            <person name="Goldberg J."/>
            <person name="Griggs A."/>
            <person name="Gujja S."/>
            <person name="Heilman E."/>
            <person name="Heiman D."/>
            <person name="Howarth C."/>
            <person name="Mehta T."/>
            <person name="Neiman D."/>
            <person name="Pearson M."/>
            <person name="Roberts A."/>
            <person name="Saif S."/>
            <person name="Shea T."/>
            <person name="Shenoy N."/>
            <person name="Sisk P."/>
            <person name="Stolte C."/>
            <person name="Sykes S."/>
            <person name="White J."/>
            <person name="Yandava C."/>
            <person name="Burger G."/>
            <person name="Gray M.W."/>
            <person name="Holland P.W.H."/>
            <person name="King N."/>
            <person name="Lang F.B.F."/>
            <person name="Roger A.J."/>
            <person name="Ruiz-Trillo I."/>
            <person name="Haas B."/>
            <person name="Nusbaum C."/>
            <person name="Birren B."/>
        </authorList>
    </citation>
    <scope>NUCLEOTIDE SEQUENCE [LARGE SCALE GENOMIC DNA]</scope>
    <source>
        <strain evidence="1 2">JP610</strain>
    </source>
</reference>
<sequence length="78" mass="9104">MLDNMMPDEVTQFALRVKFSEHPPIEYEAFSPTVYDRKNPISRLSISTMIHIAHEMDEYKNGEMEVHPESVNNTSLYT</sequence>
<dbReference type="GeneID" id="25908560"/>